<comment type="caution">
    <text evidence="1">The sequence shown here is derived from an EMBL/GenBank/DDBJ whole genome shotgun (WGS) entry which is preliminary data.</text>
</comment>
<sequence length="305" mass="36235">MKIKINTNVTNLKEIISFESFHVLNEDRLYELVFEDPTEYNKQLNIMQKEAEFLFKIDDYEETCCDAQKGFDSFVCFFFHVKMAVLQNIRFKNDHGMISTINVKIFCKNAGWYDIPRELKIFKDAVKIPNSVSIEVLVSSFELQDILKSQNLFLVHHNSLFMLFYDENKFWLQIERKAMPKKYKVLNFLKSTNVLTKAICKLSTLYSNISEKNIKKYICDFKQKCDKNERLSREELNVMASLIQEVSGGVEYIDDFIEFLQKNFCENKYYTKNYNDGFSNFKISYNINRNMNENSLGNFKYKQNK</sequence>
<organism evidence="1 2">
    <name type="scientific">Ecytonucleospora hepatopenaei</name>
    <dbReference type="NCBI Taxonomy" id="646526"/>
    <lineage>
        <taxon>Eukaryota</taxon>
        <taxon>Fungi</taxon>
        <taxon>Fungi incertae sedis</taxon>
        <taxon>Microsporidia</taxon>
        <taxon>Enterocytozoonidae</taxon>
        <taxon>Ecytonucleospora</taxon>
    </lineage>
</organism>
<gene>
    <name evidence="1" type="ORF">EHP00_941</name>
</gene>
<protein>
    <submittedName>
        <fullName evidence="1">Uncharacterized protein</fullName>
    </submittedName>
</protein>
<evidence type="ECO:0000313" key="2">
    <source>
        <dbReference type="Proteomes" id="UP000192758"/>
    </source>
</evidence>
<evidence type="ECO:0000313" key="1">
    <source>
        <dbReference type="EMBL" id="OQS55028.1"/>
    </source>
</evidence>
<dbReference type="Proteomes" id="UP000192758">
    <property type="component" value="Unassembled WGS sequence"/>
</dbReference>
<dbReference type="AlphaFoldDB" id="A0A1W0E718"/>
<proteinExistence type="predicted"/>
<keyword evidence="2" id="KW-1185">Reference proteome</keyword>
<name>A0A1W0E718_9MICR</name>
<reference evidence="1 2" key="1">
    <citation type="journal article" date="2017" name="Environ. Microbiol.">
        <title>Decay of the glycolytic pathway and adaptation to intranuclear parasitism within Enterocytozoonidae microsporidia.</title>
        <authorList>
            <person name="Wiredu Boakye D."/>
            <person name="Jaroenlak P."/>
            <person name="Prachumwat A."/>
            <person name="Williams T.A."/>
            <person name="Bateman K.S."/>
            <person name="Itsathitphaisarn O."/>
            <person name="Sritunyalucksana K."/>
            <person name="Paszkiewicz K.H."/>
            <person name="Moore K.A."/>
            <person name="Stentiford G.D."/>
            <person name="Williams B.A."/>
        </authorList>
    </citation>
    <scope>NUCLEOTIDE SEQUENCE [LARGE SCALE GENOMIC DNA]</scope>
    <source>
        <strain evidence="1 2">TH1</strain>
    </source>
</reference>
<dbReference type="VEuPathDB" id="MicrosporidiaDB:EHP00_941"/>
<accession>A0A1W0E718</accession>
<dbReference type="EMBL" id="MNPJ01000014">
    <property type="protein sequence ID" value="OQS55028.1"/>
    <property type="molecule type" value="Genomic_DNA"/>
</dbReference>